<protein>
    <recommendedName>
        <fullName evidence="2">Glycosyl hydrolase family 92 domain-containing protein</fullName>
    </recommendedName>
</protein>
<evidence type="ECO:0000313" key="4">
    <source>
        <dbReference type="Proteomes" id="UP000663889"/>
    </source>
</evidence>
<feature type="non-terminal residue" evidence="3">
    <location>
        <position position="1"/>
    </location>
</feature>
<dbReference type="PANTHER" id="PTHR12143:SF43">
    <property type="entry name" value="PUTATIVE-RELATED"/>
    <property type="match status" value="1"/>
</dbReference>
<evidence type="ECO:0000259" key="2">
    <source>
        <dbReference type="Pfam" id="PF07971"/>
    </source>
</evidence>
<dbReference type="Proteomes" id="UP000663889">
    <property type="component" value="Unassembled WGS sequence"/>
</dbReference>
<keyword evidence="1" id="KW-0472">Membrane</keyword>
<evidence type="ECO:0000313" key="3">
    <source>
        <dbReference type="EMBL" id="CAF1344393.1"/>
    </source>
</evidence>
<name>A0A815GZE5_9BILA</name>
<dbReference type="AlphaFoldDB" id="A0A815GZE5"/>
<dbReference type="PANTHER" id="PTHR12143">
    <property type="entry name" value="PEPTIDE N-GLYCANASE PNGASE -RELATED"/>
    <property type="match status" value="1"/>
</dbReference>
<proteinExistence type="predicted"/>
<dbReference type="EMBL" id="CAJNOU010002726">
    <property type="protein sequence ID" value="CAF1344393.1"/>
    <property type="molecule type" value="Genomic_DNA"/>
</dbReference>
<dbReference type="InterPro" id="IPR012939">
    <property type="entry name" value="Glyco_hydro_92"/>
</dbReference>
<feature type="transmembrane region" description="Helical" evidence="1">
    <location>
        <begin position="20"/>
        <end position="41"/>
    </location>
</feature>
<keyword evidence="1" id="KW-1133">Transmembrane helix</keyword>
<dbReference type="GO" id="GO:0000224">
    <property type="term" value="F:peptide-N4-(N-acetyl-beta-glucosaminyl)asparagine amidase activity"/>
    <property type="evidence" value="ECO:0007669"/>
    <property type="project" value="TreeGrafter"/>
</dbReference>
<gene>
    <name evidence="3" type="ORF">SEV965_LOCUS28518</name>
</gene>
<comment type="caution">
    <text evidence="3">The sequence shown here is derived from an EMBL/GenBank/DDBJ whole genome shotgun (WGS) entry which is preliminary data.</text>
</comment>
<feature type="domain" description="Glycosyl hydrolase family 92" evidence="2">
    <location>
        <begin position="2"/>
        <end position="44"/>
    </location>
</feature>
<dbReference type="GO" id="GO:0006516">
    <property type="term" value="P:glycoprotein catabolic process"/>
    <property type="evidence" value="ECO:0007669"/>
    <property type="project" value="TreeGrafter"/>
</dbReference>
<dbReference type="Gene3D" id="3.30.2080.10">
    <property type="entry name" value="GH92 mannosidase domain"/>
    <property type="match status" value="1"/>
</dbReference>
<dbReference type="Pfam" id="PF07971">
    <property type="entry name" value="Glyco_hydro_92"/>
    <property type="match status" value="1"/>
</dbReference>
<organism evidence="3 4">
    <name type="scientific">Rotaria sordida</name>
    <dbReference type="NCBI Taxonomy" id="392033"/>
    <lineage>
        <taxon>Eukaryota</taxon>
        <taxon>Metazoa</taxon>
        <taxon>Spiralia</taxon>
        <taxon>Gnathifera</taxon>
        <taxon>Rotifera</taxon>
        <taxon>Eurotatoria</taxon>
        <taxon>Bdelloidea</taxon>
        <taxon>Philodinida</taxon>
        <taxon>Philodinidae</taxon>
        <taxon>Rotaria</taxon>
    </lineage>
</organism>
<dbReference type="GO" id="GO:0005829">
    <property type="term" value="C:cytosol"/>
    <property type="evidence" value="ECO:0007669"/>
    <property type="project" value="TreeGrafter"/>
</dbReference>
<sequence>HAYTIKPDGLPGNDDYGTMSAWYIFTSMGFYPLSGSSTYLIGSPSGFIV</sequence>
<keyword evidence="1" id="KW-0812">Transmembrane</keyword>
<accession>A0A815GZE5</accession>
<dbReference type="InterPro" id="IPR050883">
    <property type="entry name" value="PNGase"/>
</dbReference>
<evidence type="ECO:0000256" key="1">
    <source>
        <dbReference type="SAM" id="Phobius"/>
    </source>
</evidence>
<reference evidence="3" key="1">
    <citation type="submission" date="2021-02" db="EMBL/GenBank/DDBJ databases">
        <authorList>
            <person name="Nowell W R."/>
        </authorList>
    </citation>
    <scope>NUCLEOTIDE SEQUENCE</scope>
</reference>